<reference evidence="7" key="2">
    <citation type="submission" date="2022-10" db="EMBL/GenBank/DDBJ databases">
        <authorList>
            <consortium name="ENA_rothamsted_submissions"/>
            <consortium name="culmorum"/>
            <person name="King R."/>
        </authorList>
    </citation>
    <scope>NUCLEOTIDE SEQUENCE</scope>
</reference>
<comment type="similarity">
    <text evidence="2">Belongs to the COA8 family.</text>
</comment>
<evidence type="ECO:0008006" key="9">
    <source>
        <dbReference type="Google" id="ProtNLM"/>
    </source>
</evidence>
<keyword evidence="6" id="KW-0472">Membrane</keyword>
<dbReference type="AlphaFoldDB" id="A0A9N9SF88"/>
<dbReference type="PANTHER" id="PTHR31107:SF2">
    <property type="entry name" value="CYTOCHROME C OXIDASE ASSEMBLY FACTOR 8"/>
    <property type="match status" value="1"/>
</dbReference>
<dbReference type="Proteomes" id="UP001153737">
    <property type="component" value="Chromosome 15"/>
</dbReference>
<keyword evidence="8" id="KW-1185">Reference proteome</keyword>
<evidence type="ECO:0000313" key="7">
    <source>
        <dbReference type="EMBL" id="CAG9817362.1"/>
    </source>
</evidence>
<gene>
    <name evidence="7" type="ORF">PHAECO_LOCUS4999</name>
</gene>
<dbReference type="Pfam" id="PF10231">
    <property type="entry name" value="COA8"/>
    <property type="match status" value="1"/>
</dbReference>
<name>A0A9N9SF88_PHACE</name>
<evidence type="ECO:0000256" key="4">
    <source>
        <dbReference type="ARBA" id="ARBA00022946"/>
    </source>
</evidence>
<comment type="subcellular location">
    <subcellularLocation>
        <location evidence="1">Mitochondrion inner membrane</location>
        <topology evidence="1">Peripheral membrane protein</topology>
        <orientation evidence="1">Matrix side</orientation>
    </subcellularLocation>
</comment>
<organism evidence="7 8">
    <name type="scientific">Phaedon cochleariae</name>
    <name type="common">Mustard beetle</name>
    <dbReference type="NCBI Taxonomy" id="80249"/>
    <lineage>
        <taxon>Eukaryota</taxon>
        <taxon>Metazoa</taxon>
        <taxon>Ecdysozoa</taxon>
        <taxon>Arthropoda</taxon>
        <taxon>Hexapoda</taxon>
        <taxon>Insecta</taxon>
        <taxon>Pterygota</taxon>
        <taxon>Neoptera</taxon>
        <taxon>Endopterygota</taxon>
        <taxon>Coleoptera</taxon>
        <taxon>Polyphaga</taxon>
        <taxon>Cucujiformia</taxon>
        <taxon>Chrysomeloidea</taxon>
        <taxon>Chrysomelidae</taxon>
        <taxon>Chrysomelinae</taxon>
        <taxon>Chrysomelini</taxon>
        <taxon>Phaedon</taxon>
    </lineage>
</organism>
<keyword evidence="5" id="KW-0496">Mitochondrion</keyword>
<keyword evidence="3" id="KW-0999">Mitochondrion inner membrane</keyword>
<dbReference type="PANTHER" id="PTHR31107">
    <property type="entry name" value="APOPTOGENIC PROTEIN 1, MITOCHONDRIAL"/>
    <property type="match status" value="1"/>
</dbReference>
<evidence type="ECO:0000256" key="5">
    <source>
        <dbReference type="ARBA" id="ARBA00023128"/>
    </source>
</evidence>
<dbReference type="GO" id="GO:0097193">
    <property type="term" value="P:intrinsic apoptotic signaling pathway"/>
    <property type="evidence" value="ECO:0007669"/>
    <property type="project" value="InterPro"/>
</dbReference>
<keyword evidence="4" id="KW-0809">Transit peptide</keyword>
<sequence length="184" mass="22096">MIPTISCCKNCFRSINRSITAKLNVHQRKYATMRQETVFIENTLEEPVIAIRPQDNIDIIGPPDPLSNLRPIIRRCPTNETIFQQSLREMQDATHTWNQQFWTDHNQKFIKQRQEFINSHQVEGQEKRQLSADEMSEFYKRFLDENWLTHIRYNNEWYKKNLTMLFLALKVSLERYLGMFIAKI</sequence>
<evidence type="ECO:0000256" key="3">
    <source>
        <dbReference type="ARBA" id="ARBA00022792"/>
    </source>
</evidence>
<dbReference type="InterPro" id="IPR018796">
    <property type="entry name" value="COA8"/>
</dbReference>
<evidence type="ECO:0000256" key="1">
    <source>
        <dbReference type="ARBA" id="ARBA00004443"/>
    </source>
</evidence>
<dbReference type="EMBL" id="OU896721">
    <property type="protein sequence ID" value="CAG9817362.1"/>
    <property type="molecule type" value="Genomic_DNA"/>
</dbReference>
<proteinExistence type="inferred from homology"/>
<dbReference type="OrthoDB" id="6246201at2759"/>
<evidence type="ECO:0000256" key="2">
    <source>
        <dbReference type="ARBA" id="ARBA00005453"/>
    </source>
</evidence>
<accession>A0A9N9SF88</accession>
<protein>
    <recommendedName>
        <fullName evidence="9">Apoptogenic protein 1, mitochondrial</fullName>
    </recommendedName>
</protein>
<evidence type="ECO:0000313" key="8">
    <source>
        <dbReference type="Proteomes" id="UP001153737"/>
    </source>
</evidence>
<evidence type="ECO:0000256" key="6">
    <source>
        <dbReference type="ARBA" id="ARBA00023136"/>
    </source>
</evidence>
<dbReference type="GO" id="GO:0005743">
    <property type="term" value="C:mitochondrial inner membrane"/>
    <property type="evidence" value="ECO:0007669"/>
    <property type="project" value="UniProtKB-SubCell"/>
</dbReference>
<reference evidence="7" key="1">
    <citation type="submission" date="2022-01" db="EMBL/GenBank/DDBJ databases">
        <authorList>
            <person name="King R."/>
        </authorList>
    </citation>
    <scope>NUCLEOTIDE SEQUENCE</scope>
</reference>